<dbReference type="EMBL" id="MHFR01000039">
    <property type="protein sequence ID" value="OGW97759.1"/>
    <property type="molecule type" value="Genomic_DNA"/>
</dbReference>
<evidence type="ECO:0000313" key="3">
    <source>
        <dbReference type="Proteomes" id="UP000178187"/>
    </source>
</evidence>
<organism evidence="2 3">
    <name type="scientific">Candidatus Danuiimicrobium aquiferis</name>
    <dbReference type="NCBI Taxonomy" id="1801832"/>
    <lineage>
        <taxon>Bacteria</taxon>
        <taxon>Pseudomonadati</taxon>
        <taxon>Candidatus Omnitrophota</taxon>
        <taxon>Candidatus Danuiimicrobium</taxon>
    </lineage>
</organism>
<sequence length="134" mass="15901">MHSQANNPSKHINQVLHNIDFLKFFLSSDKYNDWAITVSFYIAVHVVDLALINKNIINLTQPHEENHKYRNDSVKQHFSSIANAYMFLYRKSKSCRYKFYTPNQTEVYMIIKSALKTTLDWSDRELNTAFKFNM</sequence>
<dbReference type="Proteomes" id="UP000178187">
    <property type="component" value="Unassembled WGS sequence"/>
</dbReference>
<keyword evidence="1" id="KW-1133">Transmembrane helix</keyword>
<reference evidence="2 3" key="1">
    <citation type="journal article" date="2016" name="Nat. Commun.">
        <title>Thousands of microbial genomes shed light on interconnected biogeochemical processes in an aquifer system.</title>
        <authorList>
            <person name="Anantharaman K."/>
            <person name="Brown C.T."/>
            <person name="Hug L.A."/>
            <person name="Sharon I."/>
            <person name="Castelle C.J."/>
            <person name="Probst A.J."/>
            <person name="Thomas B.C."/>
            <person name="Singh A."/>
            <person name="Wilkins M.J."/>
            <person name="Karaoz U."/>
            <person name="Brodie E.L."/>
            <person name="Williams K.H."/>
            <person name="Hubbard S.S."/>
            <person name="Banfield J.F."/>
        </authorList>
    </citation>
    <scope>NUCLEOTIDE SEQUENCE [LARGE SCALE GENOMIC DNA]</scope>
</reference>
<keyword evidence="1" id="KW-0472">Membrane</keyword>
<gene>
    <name evidence="2" type="ORF">A3G33_08070</name>
</gene>
<accession>A0A1G1KYP4</accession>
<evidence type="ECO:0000313" key="2">
    <source>
        <dbReference type="EMBL" id="OGW97759.1"/>
    </source>
</evidence>
<keyword evidence="1" id="KW-0812">Transmembrane</keyword>
<comment type="caution">
    <text evidence="2">The sequence shown here is derived from an EMBL/GenBank/DDBJ whole genome shotgun (WGS) entry which is preliminary data.</text>
</comment>
<feature type="transmembrane region" description="Helical" evidence="1">
    <location>
        <begin position="34"/>
        <end position="52"/>
    </location>
</feature>
<proteinExistence type="predicted"/>
<evidence type="ECO:0000256" key="1">
    <source>
        <dbReference type="SAM" id="Phobius"/>
    </source>
</evidence>
<dbReference type="AlphaFoldDB" id="A0A1G1KYP4"/>
<name>A0A1G1KYP4_9BACT</name>
<protein>
    <submittedName>
        <fullName evidence="2">Uncharacterized protein</fullName>
    </submittedName>
</protein>